<dbReference type="eggNOG" id="ENOG502QVU6">
    <property type="taxonomic scope" value="Eukaryota"/>
</dbReference>
<feature type="domain" description="FAF" evidence="3">
    <location>
        <begin position="178"/>
        <end position="230"/>
    </location>
</feature>
<evidence type="ECO:0000313" key="5">
    <source>
        <dbReference type="Proteomes" id="UP000008311"/>
    </source>
</evidence>
<sequence>MATIVCQGLQSCLESQLVESRTLRLRLSSPKPHFSQSLELALKPCPLDCNTKEVRERRHHDEDKQTSSSSFQKPDMGGWSFLQALPNTSKESMEKENVYVHPLIKRNSSMLSEKSLELCTENLGSESGTIDIIDNSIFSSSLSSLLSESETGNSPTREQQQLQARQLLGAKKANCIRSFPPPLTTISGSESLQVRPHREDGRLIIKAAKVPSRHSHFQADRSEGRLRLRFVEDSASNFDLDEENKATRKEDQFQRPRRCKEGGELENKGLLNWELFWVATS</sequence>
<proteinExistence type="inferred from homology"/>
<dbReference type="AlphaFoldDB" id="B9RTY1"/>
<dbReference type="Pfam" id="PF11250">
    <property type="entry name" value="FAF"/>
    <property type="match status" value="1"/>
</dbReference>
<dbReference type="PANTHER" id="PTHR33155:SF4">
    <property type="entry name" value="PROTEIN FANTASTIC FOUR 3"/>
    <property type="match status" value="1"/>
</dbReference>
<dbReference type="PANTHER" id="PTHR33155">
    <property type="entry name" value="FANTASTIC FOUR-LIKE PROTEIN (DUF3049)"/>
    <property type="match status" value="1"/>
</dbReference>
<dbReference type="Proteomes" id="UP000008311">
    <property type="component" value="Unassembled WGS sequence"/>
</dbReference>
<evidence type="ECO:0000256" key="2">
    <source>
        <dbReference type="SAM" id="MobiDB-lite"/>
    </source>
</evidence>
<name>B9RTY1_RICCO</name>
<organism evidence="4 5">
    <name type="scientific">Ricinus communis</name>
    <name type="common">Castor bean</name>
    <dbReference type="NCBI Taxonomy" id="3988"/>
    <lineage>
        <taxon>Eukaryota</taxon>
        <taxon>Viridiplantae</taxon>
        <taxon>Streptophyta</taxon>
        <taxon>Embryophyta</taxon>
        <taxon>Tracheophyta</taxon>
        <taxon>Spermatophyta</taxon>
        <taxon>Magnoliopsida</taxon>
        <taxon>eudicotyledons</taxon>
        <taxon>Gunneridae</taxon>
        <taxon>Pentapetalae</taxon>
        <taxon>rosids</taxon>
        <taxon>fabids</taxon>
        <taxon>Malpighiales</taxon>
        <taxon>Euphorbiaceae</taxon>
        <taxon>Acalyphoideae</taxon>
        <taxon>Acalypheae</taxon>
        <taxon>Ricinus</taxon>
    </lineage>
</organism>
<dbReference type="EMBL" id="EQ973814">
    <property type="protein sequence ID" value="EEF45363.1"/>
    <property type="molecule type" value="Genomic_DNA"/>
</dbReference>
<evidence type="ECO:0000313" key="4">
    <source>
        <dbReference type="EMBL" id="EEF45363.1"/>
    </source>
</evidence>
<dbReference type="InterPro" id="IPR046431">
    <property type="entry name" value="FAF_dom"/>
</dbReference>
<dbReference type="InParanoid" id="B9RTY1"/>
<protein>
    <recommendedName>
        <fullName evidence="3">FAF domain-containing protein</fullName>
    </recommendedName>
</protein>
<gene>
    <name evidence="4" type="ORF">RCOM_0913780</name>
</gene>
<comment type="similarity">
    <text evidence="1">Belongs to the fantastic four family.</text>
</comment>
<feature type="region of interest" description="Disordered" evidence="2">
    <location>
        <begin position="55"/>
        <end position="78"/>
    </location>
</feature>
<dbReference type="InterPro" id="IPR021410">
    <property type="entry name" value="FAF"/>
</dbReference>
<reference evidence="5" key="1">
    <citation type="journal article" date="2010" name="Nat. Biotechnol.">
        <title>Draft genome sequence of the oilseed species Ricinus communis.</title>
        <authorList>
            <person name="Chan A.P."/>
            <person name="Crabtree J."/>
            <person name="Zhao Q."/>
            <person name="Lorenzi H."/>
            <person name="Orvis J."/>
            <person name="Puiu D."/>
            <person name="Melake-Berhan A."/>
            <person name="Jones K.M."/>
            <person name="Redman J."/>
            <person name="Chen G."/>
            <person name="Cahoon E.B."/>
            <person name="Gedil M."/>
            <person name="Stanke M."/>
            <person name="Haas B.J."/>
            <person name="Wortman J.R."/>
            <person name="Fraser-Liggett C.M."/>
            <person name="Ravel J."/>
            <person name="Rabinowicz P.D."/>
        </authorList>
    </citation>
    <scope>NUCLEOTIDE SEQUENCE [LARGE SCALE GENOMIC DNA]</scope>
    <source>
        <strain evidence="5">cv. Hale</strain>
    </source>
</reference>
<accession>B9RTY1</accession>
<dbReference type="FunCoup" id="B9RTY1">
    <property type="interactions" value="71"/>
</dbReference>
<dbReference type="STRING" id="3988.B9RTY1"/>
<evidence type="ECO:0000259" key="3">
    <source>
        <dbReference type="Pfam" id="PF11250"/>
    </source>
</evidence>
<evidence type="ECO:0000256" key="1">
    <source>
        <dbReference type="ARBA" id="ARBA00008690"/>
    </source>
</evidence>
<feature type="compositionally biased region" description="Basic and acidic residues" evidence="2">
    <location>
        <begin position="55"/>
        <end position="65"/>
    </location>
</feature>
<keyword evidence="5" id="KW-1185">Reference proteome</keyword>